<dbReference type="InterPro" id="IPR000871">
    <property type="entry name" value="Beta-lactam_class-A"/>
</dbReference>
<dbReference type="Proteomes" id="UP000245368">
    <property type="component" value="Chromosome"/>
</dbReference>
<dbReference type="OrthoDB" id="9775096at2"/>
<dbReference type="PANTHER" id="PTHR35333:SF5">
    <property type="entry name" value="CONSERVED LIPOPROTEIN LPQF-RELATED"/>
    <property type="match status" value="1"/>
</dbReference>
<dbReference type="GO" id="GO:0046677">
    <property type="term" value="P:response to antibiotic"/>
    <property type="evidence" value="ECO:0007669"/>
    <property type="project" value="InterPro"/>
</dbReference>
<dbReference type="Pfam" id="PF13354">
    <property type="entry name" value="Beta-lactamase2"/>
    <property type="match status" value="1"/>
</dbReference>
<dbReference type="GO" id="GO:0030655">
    <property type="term" value="P:beta-lactam antibiotic catabolic process"/>
    <property type="evidence" value="ECO:0007669"/>
    <property type="project" value="InterPro"/>
</dbReference>
<dbReference type="KEGG" id="dez:DKM44_02035"/>
<evidence type="ECO:0000256" key="1">
    <source>
        <dbReference type="SAM" id="SignalP"/>
    </source>
</evidence>
<organism evidence="3 4">
    <name type="scientific">Deinococcus irradiatisoli</name>
    <dbReference type="NCBI Taxonomy" id="2202254"/>
    <lineage>
        <taxon>Bacteria</taxon>
        <taxon>Thermotogati</taxon>
        <taxon>Deinococcota</taxon>
        <taxon>Deinococci</taxon>
        <taxon>Deinococcales</taxon>
        <taxon>Deinococcaceae</taxon>
        <taxon>Deinococcus</taxon>
    </lineage>
</organism>
<accession>A0A2Z3JLM6</accession>
<dbReference type="AlphaFoldDB" id="A0A2Z3JLM6"/>
<feature type="chain" id="PRO_5016284207" evidence="1">
    <location>
        <begin position="38"/>
        <end position="528"/>
    </location>
</feature>
<evidence type="ECO:0000313" key="4">
    <source>
        <dbReference type="Proteomes" id="UP000245368"/>
    </source>
</evidence>
<dbReference type="PANTHER" id="PTHR35333">
    <property type="entry name" value="BETA-LACTAMASE"/>
    <property type="match status" value="1"/>
</dbReference>
<proteinExistence type="predicted"/>
<dbReference type="EMBL" id="CP029494">
    <property type="protein sequence ID" value="AWN22164.1"/>
    <property type="molecule type" value="Genomic_DNA"/>
</dbReference>
<keyword evidence="3" id="KW-0378">Hydrolase</keyword>
<name>A0A2Z3JLM6_9DEIO</name>
<evidence type="ECO:0000313" key="3">
    <source>
        <dbReference type="EMBL" id="AWN22164.1"/>
    </source>
</evidence>
<dbReference type="Gene3D" id="3.40.710.10">
    <property type="entry name" value="DD-peptidase/beta-lactamase superfamily"/>
    <property type="match status" value="1"/>
</dbReference>
<dbReference type="InterPro" id="IPR045155">
    <property type="entry name" value="Beta-lactam_cat"/>
</dbReference>
<dbReference type="InterPro" id="IPR012338">
    <property type="entry name" value="Beta-lactam/transpept-like"/>
</dbReference>
<evidence type="ECO:0000259" key="2">
    <source>
        <dbReference type="Pfam" id="PF13354"/>
    </source>
</evidence>
<feature type="signal peptide" evidence="1">
    <location>
        <begin position="1"/>
        <end position="37"/>
    </location>
</feature>
<dbReference type="GO" id="GO:0008800">
    <property type="term" value="F:beta-lactamase activity"/>
    <property type="evidence" value="ECO:0007669"/>
    <property type="project" value="InterPro"/>
</dbReference>
<dbReference type="SUPFAM" id="SSF56601">
    <property type="entry name" value="beta-lactamase/transpeptidase-like"/>
    <property type="match status" value="1"/>
</dbReference>
<feature type="domain" description="Beta-lactamase class A catalytic" evidence="2">
    <location>
        <begin position="282"/>
        <end position="375"/>
    </location>
</feature>
<keyword evidence="1" id="KW-0732">Signal</keyword>
<gene>
    <name evidence="3" type="ORF">DKM44_02035</name>
</gene>
<reference evidence="3 4" key="1">
    <citation type="submission" date="2018-05" db="EMBL/GenBank/DDBJ databases">
        <title>Complete Genome Sequence of Deinococcus sp. strain 17bor-2.</title>
        <authorList>
            <person name="Srinivasan S."/>
        </authorList>
    </citation>
    <scope>NUCLEOTIDE SEQUENCE [LARGE SCALE GENOMIC DNA]</scope>
    <source>
        <strain evidence="3 4">17bor-2</strain>
    </source>
</reference>
<keyword evidence="4" id="KW-1185">Reference proteome</keyword>
<protein>
    <submittedName>
        <fullName evidence="3">Serine hydrolase</fullName>
    </submittedName>
</protein>
<sequence length="528" mass="54810">MKPPASFLQRFASFAHSQGMNKLLLLSVLLGAGPATLAQSAAPAAPAPASTSQNAAITPAAALTRLAQARTLDPRWFVAAFASALPQVQGGFQGFVSQYGAFQGVDALGGDLYRLRYAGGTVTVSAQINAAGQFTSLFLQGQQATSAPTPSSQTTASVTTPQAALTRLFSASAPSADWFSAEFLQQVPVSQLAPILAQASGNLGTFQSVAPRPDGTFTLKFTQGELPVKTVSLDAQGRFTSLLLGAGVPNQKPSLADALTAFKALPGQTSLAVIENGKLVGSLDPDRKLAVGSAFKLGILTELLAQMKAGRHQWSEVTSLQSGDKALPSGFLQTWPDNAPLTLQTLATLMISQSDNTAANVLLRLVGREGVGQRLGLNVVPSTRELFALKNLANKALLDAYLGGNDEQKKAVLLQAAAAPLPPASLFAAGAVVAPQVEWFVGVQTLCGLMNEVAALPLMQVNPGVADPSAFKAVSFKGGSEGGVLNLTTQVITQDGRTVCLSATSNDSKALDQNRFIAAYNQLLQAVR</sequence>